<comment type="caution">
    <text evidence="1">The sequence shown here is derived from an EMBL/GenBank/DDBJ whole genome shotgun (WGS) entry which is preliminary data.</text>
</comment>
<gene>
    <name evidence="1" type="ORF">CTI12_AA292880</name>
</gene>
<sequence length="112" mass="12364">MIQVIPNFLSTPLATGINGEAGWPFVAFDLDPSIIKAKGAGSVLSFKTGSLPLSKYVVETTKYFAITVNFVDEDPESASATFWTRLGTDDFDLTTSEREIIMQFLDEYPDDE</sequence>
<proteinExistence type="predicted"/>
<dbReference type="AlphaFoldDB" id="A0A2U1N9P3"/>
<organism evidence="1 2">
    <name type="scientific">Artemisia annua</name>
    <name type="common">Sweet wormwood</name>
    <dbReference type="NCBI Taxonomy" id="35608"/>
    <lineage>
        <taxon>Eukaryota</taxon>
        <taxon>Viridiplantae</taxon>
        <taxon>Streptophyta</taxon>
        <taxon>Embryophyta</taxon>
        <taxon>Tracheophyta</taxon>
        <taxon>Spermatophyta</taxon>
        <taxon>Magnoliopsida</taxon>
        <taxon>eudicotyledons</taxon>
        <taxon>Gunneridae</taxon>
        <taxon>Pentapetalae</taxon>
        <taxon>asterids</taxon>
        <taxon>campanulids</taxon>
        <taxon>Asterales</taxon>
        <taxon>Asteraceae</taxon>
        <taxon>Asteroideae</taxon>
        <taxon>Anthemideae</taxon>
        <taxon>Artemisiinae</taxon>
        <taxon>Artemisia</taxon>
    </lineage>
</organism>
<dbReference type="STRING" id="35608.A0A2U1N9P3"/>
<evidence type="ECO:0000313" key="1">
    <source>
        <dbReference type="EMBL" id="PWA70196.1"/>
    </source>
</evidence>
<dbReference type="OrthoDB" id="1737069at2759"/>
<dbReference type="Proteomes" id="UP000245207">
    <property type="component" value="Unassembled WGS sequence"/>
</dbReference>
<evidence type="ECO:0000313" key="2">
    <source>
        <dbReference type="Proteomes" id="UP000245207"/>
    </source>
</evidence>
<accession>A0A2U1N9P3</accession>
<keyword evidence="2" id="KW-1185">Reference proteome</keyword>
<dbReference type="EMBL" id="PKPP01003287">
    <property type="protein sequence ID" value="PWA70196.1"/>
    <property type="molecule type" value="Genomic_DNA"/>
</dbReference>
<protein>
    <submittedName>
        <fullName evidence="1">Phosphoglucan phosphatase DSP4, amyloplastic</fullName>
    </submittedName>
</protein>
<name>A0A2U1N9P3_ARTAN</name>
<reference evidence="1 2" key="1">
    <citation type="journal article" date="2018" name="Mol. Plant">
        <title>The genome of Artemisia annua provides insight into the evolution of Asteraceae family and artemisinin biosynthesis.</title>
        <authorList>
            <person name="Shen Q."/>
            <person name="Zhang L."/>
            <person name="Liao Z."/>
            <person name="Wang S."/>
            <person name="Yan T."/>
            <person name="Shi P."/>
            <person name="Liu M."/>
            <person name="Fu X."/>
            <person name="Pan Q."/>
            <person name="Wang Y."/>
            <person name="Lv Z."/>
            <person name="Lu X."/>
            <person name="Zhang F."/>
            <person name="Jiang W."/>
            <person name="Ma Y."/>
            <person name="Chen M."/>
            <person name="Hao X."/>
            <person name="Li L."/>
            <person name="Tang Y."/>
            <person name="Lv G."/>
            <person name="Zhou Y."/>
            <person name="Sun X."/>
            <person name="Brodelius P.E."/>
            <person name="Rose J.K.C."/>
            <person name="Tang K."/>
        </authorList>
    </citation>
    <scope>NUCLEOTIDE SEQUENCE [LARGE SCALE GENOMIC DNA]</scope>
    <source>
        <strain evidence="2">cv. Huhao1</strain>
        <tissue evidence="1">Leaf</tissue>
    </source>
</reference>